<dbReference type="Proteomes" id="UP001165205">
    <property type="component" value="Unassembled WGS sequence"/>
</dbReference>
<protein>
    <submittedName>
        <fullName evidence="1">Unnamed protein product</fullName>
    </submittedName>
</protein>
<proteinExistence type="predicted"/>
<organism evidence="1 2">
    <name type="scientific">Aspergillus oryzae</name>
    <name type="common">Yellow koji mold</name>
    <dbReference type="NCBI Taxonomy" id="5062"/>
    <lineage>
        <taxon>Eukaryota</taxon>
        <taxon>Fungi</taxon>
        <taxon>Dikarya</taxon>
        <taxon>Ascomycota</taxon>
        <taxon>Pezizomycotina</taxon>
        <taxon>Eurotiomycetes</taxon>
        <taxon>Eurotiomycetidae</taxon>
        <taxon>Eurotiales</taxon>
        <taxon>Aspergillaceae</taxon>
        <taxon>Aspergillus</taxon>
        <taxon>Aspergillus subgen. Circumdati</taxon>
    </lineage>
</organism>
<evidence type="ECO:0000313" key="2">
    <source>
        <dbReference type="Proteomes" id="UP001165205"/>
    </source>
</evidence>
<comment type="caution">
    <text evidence="1">The sequence shown here is derived from an EMBL/GenBank/DDBJ whole genome shotgun (WGS) entry which is preliminary data.</text>
</comment>
<gene>
    <name evidence="1" type="ORF">Aory04_000406200</name>
</gene>
<evidence type="ECO:0000313" key="1">
    <source>
        <dbReference type="EMBL" id="GMG27431.1"/>
    </source>
</evidence>
<reference evidence="1" key="1">
    <citation type="submission" date="2023-04" db="EMBL/GenBank/DDBJ databases">
        <title>Aspergillus oryzae NBRC 4228.</title>
        <authorList>
            <person name="Ichikawa N."/>
            <person name="Sato H."/>
            <person name="Tonouchi N."/>
        </authorList>
    </citation>
    <scope>NUCLEOTIDE SEQUENCE</scope>
    <source>
        <strain evidence="1">NBRC 4228</strain>
    </source>
</reference>
<dbReference type="EMBL" id="BSYA01000035">
    <property type="protein sequence ID" value="GMG27431.1"/>
    <property type="molecule type" value="Genomic_DNA"/>
</dbReference>
<dbReference type="AlphaFoldDB" id="A0AAN4YHH2"/>
<name>A0AAN4YHH2_ASPOZ</name>
<accession>A0AAN4YHH2</accession>
<sequence>MANSFNSGSNLPYIGGKACSDIQHYNLHTGLIWRLPVEGHYFSKPLWPATPRANMARISWGAGRPNGVFTPVEYDVTIILHEAAHAVVPNRISGVSLPDGLATLGTTHGIVLAQEAL</sequence>